<protein>
    <submittedName>
        <fullName evidence="1">Uncharacterized protein</fullName>
    </submittedName>
</protein>
<evidence type="ECO:0000313" key="1">
    <source>
        <dbReference type="EMBL" id="GMH12083.1"/>
    </source>
</evidence>
<organism evidence="1 2">
    <name type="scientific">Nepenthes gracilis</name>
    <name type="common">Slender pitcher plant</name>
    <dbReference type="NCBI Taxonomy" id="150966"/>
    <lineage>
        <taxon>Eukaryota</taxon>
        <taxon>Viridiplantae</taxon>
        <taxon>Streptophyta</taxon>
        <taxon>Embryophyta</taxon>
        <taxon>Tracheophyta</taxon>
        <taxon>Spermatophyta</taxon>
        <taxon>Magnoliopsida</taxon>
        <taxon>eudicotyledons</taxon>
        <taxon>Gunneridae</taxon>
        <taxon>Pentapetalae</taxon>
        <taxon>Caryophyllales</taxon>
        <taxon>Nepenthaceae</taxon>
        <taxon>Nepenthes</taxon>
    </lineage>
</organism>
<dbReference type="EMBL" id="BSYO01000011">
    <property type="protein sequence ID" value="GMH12083.1"/>
    <property type="molecule type" value="Genomic_DNA"/>
</dbReference>
<dbReference type="Proteomes" id="UP001279734">
    <property type="component" value="Unassembled WGS sequence"/>
</dbReference>
<name>A0AAD3SJ03_NEPGR</name>
<keyword evidence="2" id="KW-1185">Reference proteome</keyword>
<evidence type="ECO:0000313" key="2">
    <source>
        <dbReference type="Proteomes" id="UP001279734"/>
    </source>
</evidence>
<sequence>MSVSLFLMHVNEEFACKLLKAVLMVVEVYMNSLEFPSCADIQQTRENSFENSMPSLVCTRLANRMKCSNILLPIKRNVCAIQYPSLAIDSNYPKRSGESQLWKHHRFIKAYQEVSLLSGIQAEVGSTNMVYAFGHLTSYLFGVQAIRGSNRSCPTCPQLFIKGEFNGE</sequence>
<dbReference type="AlphaFoldDB" id="A0AAD3SJ03"/>
<reference evidence="1" key="1">
    <citation type="submission" date="2023-05" db="EMBL/GenBank/DDBJ databases">
        <title>Nepenthes gracilis genome sequencing.</title>
        <authorList>
            <person name="Fukushima K."/>
        </authorList>
    </citation>
    <scope>NUCLEOTIDE SEQUENCE</scope>
    <source>
        <strain evidence="1">SING2019-196</strain>
    </source>
</reference>
<comment type="caution">
    <text evidence="1">The sequence shown here is derived from an EMBL/GenBank/DDBJ whole genome shotgun (WGS) entry which is preliminary data.</text>
</comment>
<proteinExistence type="predicted"/>
<gene>
    <name evidence="1" type="ORF">Nepgr_013924</name>
</gene>
<accession>A0AAD3SJ03</accession>